<dbReference type="InterPro" id="IPR022742">
    <property type="entry name" value="Hydrolase_4"/>
</dbReference>
<organism evidence="2 3">
    <name type="scientific">Gemmatirosa kalamazoonensis</name>
    <dbReference type="NCBI Taxonomy" id="861299"/>
    <lineage>
        <taxon>Bacteria</taxon>
        <taxon>Pseudomonadati</taxon>
        <taxon>Gemmatimonadota</taxon>
        <taxon>Gemmatimonadia</taxon>
        <taxon>Gemmatimonadales</taxon>
        <taxon>Gemmatimonadaceae</taxon>
        <taxon>Gemmatirosa</taxon>
    </lineage>
</organism>
<dbReference type="InterPro" id="IPR029058">
    <property type="entry name" value="AB_hydrolase_fold"/>
</dbReference>
<dbReference type="GO" id="GO:0052689">
    <property type="term" value="F:carboxylic ester hydrolase activity"/>
    <property type="evidence" value="ECO:0007669"/>
    <property type="project" value="TreeGrafter"/>
</dbReference>
<dbReference type="InParanoid" id="W0RPL8"/>
<evidence type="ECO:0000259" key="1">
    <source>
        <dbReference type="Pfam" id="PF12146"/>
    </source>
</evidence>
<dbReference type="InterPro" id="IPR053145">
    <property type="entry name" value="AB_hydrolase_Est10"/>
</dbReference>
<geneLocation type="plasmid" evidence="2 3">
    <name>1</name>
</geneLocation>
<evidence type="ECO:0000313" key="2">
    <source>
        <dbReference type="EMBL" id="AHG92949.1"/>
    </source>
</evidence>
<dbReference type="KEGG" id="gba:J421_5414"/>
<evidence type="ECO:0000313" key="3">
    <source>
        <dbReference type="Proteomes" id="UP000019151"/>
    </source>
</evidence>
<keyword evidence="2" id="KW-0614">Plasmid</keyword>
<dbReference type="PANTHER" id="PTHR43265:SF1">
    <property type="entry name" value="ESTERASE ESTD"/>
    <property type="match status" value="1"/>
</dbReference>
<dbReference type="EMBL" id="CP007129">
    <property type="protein sequence ID" value="AHG92949.1"/>
    <property type="molecule type" value="Genomic_DNA"/>
</dbReference>
<name>W0RPL8_9BACT</name>
<keyword evidence="3" id="KW-1185">Reference proteome</keyword>
<dbReference type="SUPFAM" id="SSF53474">
    <property type="entry name" value="alpha/beta-Hydrolases"/>
    <property type="match status" value="1"/>
</dbReference>
<accession>W0RPL8</accession>
<dbReference type="AlphaFoldDB" id="W0RPL8"/>
<feature type="domain" description="Serine aminopeptidase S33" evidence="1">
    <location>
        <begin position="143"/>
        <end position="379"/>
    </location>
</feature>
<dbReference type="Gene3D" id="3.40.50.1820">
    <property type="entry name" value="alpha/beta hydrolase"/>
    <property type="match status" value="1"/>
</dbReference>
<gene>
    <name evidence="2" type="ORF">J421_5414</name>
</gene>
<sequence length="426" mass="45472">MAGWWAGAFVRAGSVEQVAAEVVPDGDSLALVLSFPDRPLVPPARLPLRTDGAGRFRFGTPYGAARVALDSAVQELVGVVGPDSAGVRVHLRRMLPPATHEVVREAVRVASGRVTLPGTLFRPVGVRRPAVAILVQGRGCGPITGFEAQGEMLARHGVAALAYDKRGVDSTRRCDTATIADLAEDVVTIARFLARRGDVDPARIGTVSRSAGGWVSALASSRAPIAFLAMLVGPSTSVARQQLGSMEVVAHRLRLAPNDSVDAVRYVEVSVGPSDRARRYAELTRLLAAGRRAGWAQEFLEPDDVANGEAAADSLWARRNAYDPASDLRRFRGPILAIYGGADEVVPAEENVALLRRLAADAGNSRVRTLVVPEAGHGLDQPEAMRTIDLDTGAPLTYWKARRTPPIVHETLLDFLREAGMMGDGR</sequence>
<protein>
    <recommendedName>
        <fullName evidence="1">Serine aminopeptidase S33 domain-containing protein</fullName>
    </recommendedName>
</protein>
<proteinExistence type="predicted"/>
<dbReference type="Proteomes" id="UP000019151">
    <property type="component" value="Plasmid 1"/>
</dbReference>
<dbReference type="HOGENOM" id="CLU_778224_0_0_0"/>
<reference evidence="2 3" key="1">
    <citation type="journal article" date="2014" name="Genome Announc.">
        <title>Genome Sequence and Methylome of Soil Bacterium Gemmatirosa kalamazoonensis KBS708T, a Member of the Rarely Cultivated Gemmatimonadetes Phylum.</title>
        <authorList>
            <person name="Debruyn J.M."/>
            <person name="Radosevich M."/>
            <person name="Wommack K.E."/>
            <person name="Polson S.W."/>
            <person name="Hauser L.J."/>
            <person name="Fawaz M.N."/>
            <person name="Korlach J."/>
            <person name="Tsai Y.C."/>
        </authorList>
    </citation>
    <scope>NUCLEOTIDE SEQUENCE [LARGE SCALE GENOMIC DNA]</scope>
    <source>
        <strain evidence="2 3">KBS708</strain>
        <plasmid evidence="3">Plasmid 1</plasmid>
    </source>
</reference>
<dbReference type="PANTHER" id="PTHR43265">
    <property type="entry name" value="ESTERASE ESTD"/>
    <property type="match status" value="1"/>
</dbReference>
<dbReference type="Pfam" id="PF12146">
    <property type="entry name" value="Hydrolase_4"/>
    <property type="match status" value="1"/>
</dbReference>